<dbReference type="Proteomes" id="UP000606974">
    <property type="component" value="Unassembled WGS sequence"/>
</dbReference>
<dbReference type="EMBL" id="JAACFV010000106">
    <property type="protein sequence ID" value="KAF7505587.1"/>
    <property type="molecule type" value="Genomic_DNA"/>
</dbReference>
<dbReference type="AlphaFoldDB" id="A0A8H7E158"/>
<name>A0A8H7E158_9EURO</name>
<gene>
    <name evidence="1" type="ORF">GJ744_000667</name>
</gene>
<proteinExistence type="predicted"/>
<accession>A0A8H7E158</accession>
<sequence>MWLSNDGKAHFTKALRRLDLAINTLMFTAIKKAPNIRQDYSLADDGASGMAYADLDHEDGV</sequence>
<evidence type="ECO:0000313" key="1">
    <source>
        <dbReference type="EMBL" id="KAF7505587.1"/>
    </source>
</evidence>
<evidence type="ECO:0000313" key="2">
    <source>
        <dbReference type="Proteomes" id="UP000606974"/>
    </source>
</evidence>
<reference evidence="1" key="1">
    <citation type="submission" date="2020-02" db="EMBL/GenBank/DDBJ databases">
        <authorList>
            <person name="Palmer J.M."/>
        </authorList>
    </citation>
    <scope>NUCLEOTIDE SEQUENCE</scope>
    <source>
        <strain evidence="1">EPUS1.4</strain>
        <tissue evidence="1">Thallus</tissue>
    </source>
</reference>
<organism evidence="1 2">
    <name type="scientific">Endocarpon pusillum</name>
    <dbReference type="NCBI Taxonomy" id="364733"/>
    <lineage>
        <taxon>Eukaryota</taxon>
        <taxon>Fungi</taxon>
        <taxon>Dikarya</taxon>
        <taxon>Ascomycota</taxon>
        <taxon>Pezizomycotina</taxon>
        <taxon>Eurotiomycetes</taxon>
        <taxon>Chaetothyriomycetidae</taxon>
        <taxon>Verrucariales</taxon>
        <taxon>Verrucariaceae</taxon>
        <taxon>Endocarpon</taxon>
    </lineage>
</organism>
<comment type="caution">
    <text evidence="1">The sequence shown here is derived from an EMBL/GenBank/DDBJ whole genome shotgun (WGS) entry which is preliminary data.</text>
</comment>
<protein>
    <submittedName>
        <fullName evidence="1">Uncharacterized protein</fullName>
    </submittedName>
</protein>
<keyword evidence="2" id="KW-1185">Reference proteome</keyword>